<evidence type="ECO:0000313" key="2">
    <source>
        <dbReference type="EMBL" id="RDB23096.1"/>
    </source>
</evidence>
<keyword evidence="3" id="KW-1185">Reference proteome</keyword>
<protein>
    <submittedName>
        <fullName evidence="2">Uncharacterized protein</fullName>
    </submittedName>
</protein>
<feature type="region of interest" description="Disordered" evidence="1">
    <location>
        <begin position="22"/>
        <end position="45"/>
    </location>
</feature>
<dbReference type="EMBL" id="LUEZ02000048">
    <property type="protein sequence ID" value="RDB23096.1"/>
    <property type="molecule type" value="Genomic_DNA"/>
</dbReference>
<gene>
    <name evidence="2" type="ORF">Hypma_009715</name>
</gene>
<evidence type="ECO:0000313" key="3">
    <source>
        <dbReference type="Proteomes" id="UP000076154"/>
    </source>
</evidence>
<dbReference type="Proteomes" id="UP000076154">
    <property type="component" value="Unassembled WGS sequence"/>
</dbReference>
<organism evidence="2 3">
    <name type="scientific">Hypsizygus marmoreus</name>
    <name type="common">White beech mushroom</name>
    <name type="synonym">Agaricus marmoreus</name>
    <dbReference type="NCBI Taxonomy" id="39966"/>
    <lineage>
        <taxon>Eukaryota</taxon>
        <taxon>Fungi</taxon>
        <taxon>Dikarya</taxon>
        <taxon>Basidiomycota</taxon>
        <taxon>Agaricomycotina</taxon>
        <taxon>Agaricomycetes</taxon>
        <taxon>Agaricomycetidae</taxon>
        <taxon>Agaricales</taxon>
        <taxon>Tricholomatineae</taxon>
        <taxon>Lyophyllaceae</taxon>
        <taxon>Hypsizygus</taxon>
    </lineage>
</organism>
<proteinExistence type="predicted"/>
<sequence>MISIDQVGAQYALSESRRDIEFTKSVHEQQQEYTDEEKAHQEENDVGKLSLTKPWWTSSSNPHSIAISNVKKMFSWMCKESRTTTFK</sequence>
<comment type="caution">
    <text evidence="2">The sequence shown here is derived from an EMBL/GenBank/DDBJ whole genome shotgun (WGS) entry which is preliminary data.</text>
</comment>
<name>A0A369JWL0_HYPMA</name>
<dbReference type="AlphaFoldDB" id="A0A369JWL0"/>
<accession>A0A369JWL0</accession>
<reference evidence="2" key="1">
    <citation type="submission" date="2018-04" db="EMBL/GenBank/DDBJ databases">
        <title>Whole genome sequencing of Hypsizygus marmoreus.</title>
        <authorList>
            <person name="Choi I.-G."/>
            <person name="Min B."/>
            <person name="Kim J.-G."/>
            <person name="Kim S."/>
            <person name="Oh Y.-L."/>
            <person name="Kong W.-S."/>
            <person name="Park H."/>
            <person name="Jeong J."/>
            <person name="Song E.-S."/>
        </authorList>
    </citation>
    <scope>NUCLEOTIDE SEQUENCE [LARGE SCALE GENOMIC DNA]</scope>
    <source>
        <strain evidence="2">51987-8</strain>
    </source>
</reference>
<dbReference type="InParanoid" id="A0A369JWL0"/>
<evidence type="ECO:0000256" key="1">
    <source>
        <dbReference type="SAM" id="MobiDB-lite"/>
    </source>
</evidence>